<evidence type="ECO:0000313" key="3">
    <source>
        <dbReference type="Proteomes" id="UP000317209"/>
    </source>
</evidence>
<dbReference type="Gene3D" id="3.30.1540.10">
    <property type="entry name" value="formyl-coa transferase, domain 3"/>
    <property type="match status" value="1"/>
</dbReference>
<keyword evidence="3" id="KW-1185">Reference proteome</keyword>
<dbReference type="InterPro" id="IPR044855">
    <property type="entry name" value="CoA-Trfase_III_dom3_sf"/>
</dbReference>
<dbReference type="PANTHER" id="PTHR48207:SF3">
    <property type="entry name" value="SUCCINATE--HYDROXYMETHYLGLUTARATE COA-TRANSFERASE"/>
    <property type="match status" value="1"/>
</dbReference>
<dbReference type="Gene3D" id="3.40.50.10540">
    <property type="entry name" value="Crotonobetainyl-coa:carnitine coa-transferase, domain 1"/>
    <property type="match status" value="1"/>
</dbReference>
<evidence type="ECO:0000256" key="1">
    <source>
        <dbReference type="ARBA" id="ARBA00022679"/>
    </source>
</evidence>
<protein>
    <submittedName>
        <fullName evidence="2">CoA:oxalate CoA-transferase</fullName>
    </submittedName>
</protein>
<dbReference type="AlphaFoldDB" id="A0A543BJ56"/>
<organism evidence="2 3">
    <name type="scientific">Microbacterium saperdae</name>
    <dbReference type="NCBI Taxonomy" id="69368"/>
    <lineage>
        <taxon>Bacteria</taxon>
        <taxon>Bacillati</taxon>
        <taxon>Actinomycetota</taxon>
        <taxon>Actinomycetes</taxon>
        <taxon>Micrococcales</taxon>
        <taxon>Microbacteriaceae</taxon>
        <taxon>Microbacterium</taxon>
    </lineage>
</organism>
<evidence type="ECO:0000313" key="2">
    <source>
        <dbReference type="EMBL" id="TQL84838.1"/>
    </source>
</evidence>
<dbReference type="InterPro" id="IPR050483">
    <property type="entry name" value="CoA-transferase_III_domain"/>
</dbReference>
<dbReference type="EMBL" id="VFOX01000001">
    <property type="protein sequence ID" value="TQL84838.1"/>
    <property type="molecule type" value="Genomic_DNA"/>
</dbReference>
<dbReference type="InterPro" id="IPR003673">
    <property type="entry name" value="CoA-Trfase_fam_III"/>
</dbReference>
<dbReference type="RefSeq" id="WP_141870855.1">
    <property type="nucleotide sequence ID" value="NZ_VFOX01000001.1"/>
</dbReference>
<dbReference type="Proteomes" id="UP000317209">
    <property type="component" value="Unassembled WGS sequence"/>
</dbReference>
<dbReference type="SUPFAM" id="SSF89796">
    <property type="entry name" value="CoA-transferase family III (CaiB/BaiF)"/>
    <property type="match status" value="1"/>
</dbReference>
<dbReference type="PANTHER" id="PTHR48207">
    <property type="entry name" value="SUCCINATE--HYDROXYMETHYLGLUTARATE COA-TRANSFERASE"/>
    <property type="match status" value="1"/>
</dbReference>
<dbReference type="InterPro" id="IPR023606">
    <property type="entry name" value="CoA-Trfase_III_dom_1_sf"/>
</dbReference>
<accession>A0A543BJ56</accession>
<comment type="caution">
    <text evidence="2">The sequence shown here is derived from an EMBL/GenBank/DDBJ whole genome shotgun (WGS) entry which is preliminary data.</text>
</comment>
<proteinExistence type="predicted"/>
<name>A0A543BJ56_9MICO</name>
<dbReference type="Pfam" id="PF02515">
    <property type="entry name" value="CoA_transf_3"/>
    <property type="match status" value="1"/>
</dbReference>
<sequence length="421" mass="45393">MIDDELRARLESLGGLDAGPGSLAGVVVIDVTRVVAGPYCSMILADLGATVIKVEHPDDPDYTRTFPPMLERDGADAFSGFFAQYNRNKLGVTLNLRHPEGKVALERLVAQADVLVENFRPGTMDRLGLGHERLREVNPRLVYAALSGYGQSGPYRGRPAYDNSAQATGGLWSMNGPAGGPPTRVGTIIGDLAASLYGVIGVLAAVRHAERTGEGQLVDVSQQDSVLTLTENAVVSYTTEGIVPEPLGNQHPFVRPYELFACQDGFVFFGGYTDKFWKISCEIFGAPGEFDDNPDLQTMGARFDDAVYAERVKPMVERWFSGRTKAELEALAGDLVPLSGVKDIAEVVADPQIAARDMVVDAEYAGYGSLRTFGSPVKLDRTPPRARGIAPDTGEHTAAIFRDLLGYTPEEIEELRAAGTI</sequence>
<keyword evidence="1 2" id="KW-0808">Transferase</keyword>
<dbReference type="GO" id="GO:0008410">
    <property type="term" value="F:CoA-transferase activity"/>
    <property type="evidence" value="ECO:0007669"/>
    <property type="project" value="TreeGrafter"/>
</dbReference>
<reference evidence="2 3" key="1">
    <citation type="submission" date="2019-06" db="EMBL/GenBank/DDBJ databases">
        <title>Sequencing the genomes of 1000 actinobacteria strains.</title>
        <authorList>
            <person name="Klenk H.-P."/>
        </authorList>
    </citation>
    <scope>NUCLEOTIDE SEQUENCE [LARGE SCALE GENOMIC DNA]</scope>
    <source>
        <strain evidence="2 3">DSM 20169</strain>
    </source>
</reference>
<dbReference type="OrthoDB" id="9797653at2"/>
<gene>
    <name evidence="2" type="ORF">FB560_0431</name>
</gene>